<accession>A0A7C8I3V5</accession>
<reference evidence="1 2" key="1">
    <citation type="submission" date="2020-01" db="EMBL/GenBank/DDBJ databases">
        <authorList>
            <consortium name="DOE Joint Genome Institute"/>
            <person name="Haridas S."/>
            <person name="Albert R."/>
            <person name="Binder M."/>
            <person name="Bloem J."/>
            <person name="Labutti K."/>
            <person name="Salamov A."/>
            <person name="Andreopoulos B."/>
            <person name="Baker S.E."/>
            <person name="Barry K."/>
            <person name="Bills G."/>
            <person name="Bluhm B.H."/>
            <person name="Cannon C."/>
            <person name="Castanera R."/>
            <person name="Culley D.E."/>
            <person name="Daum C."/>
            <person name="Ezra D."/>
            <person name="Gonzalez J.B."/>
            <person name="Henrissat B."/>
            <person name="Kuo A."/>
            <person name="Liang C."/>
            <person name="Lipzen A."/>
            <person name="Lutzoni F."/>
            <person name="Magnuson J."/>
            <person name="Mondo S."/>
            <person name="Nolan M."/>
            <person name="Ohm R."/>
            <person name="Pangilinan J."/>
            <person name="Park H.-J.H."/>
            <person name="Ramirez L."/>
            <person name="Alfaro M."/>
            <person name="Sun H."/>
            <person name="Tritt A."/>
            <person name="Yoshinaga Y."/>
            <person name="Zwiers L.-H.L."/>
            <person name="Turgeon B.G."/>
            <person name="Goodwin S.B."/>
            <person name="Spatafora J.W."/>
            <person name="Crous P.W."/>
            <person name="Grigoriev I.V."/>
        </authorList>
    </citation>
    <scope>NUCLEOTIDE SEQUENCE [LARGE SCALE GENOMIC DNA]</scope>
    <source>
        <strain evidence="1 2">CBS 611.86</strain>
    </source>
</reference>
<keyword evidence="2" id="KW-1185">Reference proteome</keyword>
<dbReference type="AlphaFoldDB" id="A0A7C8I3V5"/>
<name>A0A7C8I3V5_9PLEO</name>
<organism evidence="1 2">
    <name type="scientific">Massariosphaeria phaeospora</name>
    <dbReference type="NCBI Taxonomy" id="100035"/>
    <lineage>
        <taxon>Eukaryota</taxon>
        <taxon>Fungi</taxon>
        <taxon>Dikarya</taxon>
        <taxon>Ascomycota</taxon>
        <taxon>Pezizomycotina</taxon>
        <taxon>Dothideomycetes</taxon>
        <taxon>Pleosporomycetidae</taxon>
        <taxon>Pleosporales</taxon>
        <taxon>Pleosporales incertae sedis</taxon>
        <taxon>Massariosphaeria</taxon>
    </lineage>
</organism>
<evidence type="ECO:0008006" key="3">
    <source>
        <dbReference type="Google" id="ProtNLM"/>
    </source>
</evidence>
<dbReference type="OrthoDB" id="4892971at2759"/>
<proteinExistence type="predicted"/>
<evidence type="ECO:0000313" key="2">
    <source>
        <dbReference type="Proteomes" id="UP000481861"/>
    </source>
</evidence>
<dbReference type="SUPFAM" id="SSF54909">
    <property type="entry name" value="Dimeric alpha+beta barrel"/>
    <property type="match status" value="1"/>
</dbReference>
<dbReference type="PANTHER" id="PTHR40260">
    <property type="entry name" value="BLR8190 PROTEIN"/>
    <property type="match status" value="1"/>
</dbReference>
<comment type="caution">
    <text evidence="1">The sequence shown here is derived from an EMBL/GenBank/DDBJ whole genome shotgun (WGS) entry which is preliminary data.</text>
</comment>
<sequence>MSSTPSPGFMLTIFYKAKDTARFDIDYYTKSHIPVTIDKWRPLGLINGYVVKVVGESEYSYYFNCTWKDQEHWEIAKAGKGDVEELKQDIKNFTDAWPTYTEGTVVDAW</sequence>
<dbReference type="EMBL" id="JAADJZ010000023">
    <property type="protein sequence ID" value="KAF2867472.1"/>
    <property type="molecule type" value="Genomic_DNA"/>
</dbReference>
<evidence type="ECO:0000313" key="1">
    <source>
        <dbReference type="EMBL" id="KAF2867472.1"/>
    </source>
</evidence>
<dbReference type="InterPro" id="IPR011008">
    <property type="entry name" value="Dimeric_a/b-barrel"/>
</dbReference>
<dbReference type="Proteomes" id="UP000481861">
    <property type="component" value="Unassembled WGS sequence"/>
</dbReference>
<dbReference type="Gene3D" id="3.30.70.100">
    <property type="match status" value="1"/>
</dbReference>
<gene>
    <name evidence="1" type="ORF">BDV95DRAFT_622262</name>
</gene>
<dbReference type="PANTHER" id="PTHR40260:SF2">
    <property type="entry name" value="BLR8190 PROTEIN"/>
    <property type="match status" value="1"/>
</dbReference>
<protein>
    <recommendedName>
        <fullName evidence="3">EthD domain-containing protein</fullName>
    </recommendedName>
</protein>